<dbReference type="CDD" id="cd04301">
    <property type="entry name" value="NAT_SF"/>
    <property type="match status" value="1"/>
</dbReference>
<dbReference type="PANTHER" id="PTHR43420:SF44">
    <property type="entry name" value="ACETYLTRANSFERASE YPEA"/>
    <property type="match status" value="1"/>
</dbReference>
<accession>A0A6I4TAG0</accession>
<dbReference type="AlphaFoldDB" id="A0A6I4TAG0"/>
<reference evidence="4 5" key="1">
    <citation type="submission" date="2019-12" db="EMBL/GenBank/DDBJ databases">
        <title>Genomic-based taxomic classification of the family Erythrobacteraceae.</title>
        <authorList>
            <person name="Xu L."/>
        </authorList>
    </citation>
    <scope>NUCLEOTIDE SEQUENCE [LARGE SCALE GENOMIC DNA]</scope>
    <source>
        <strain evidence="4 5">100921-2</strain>
    </source>
</reference>
<dbReference type="RefSeq" id="WP_160609495.1">
    <property type="nucleotide sequence ID" value="NZ_WTZA01000001.1"/>
</dbReference>
<feature type="domain" description="N-acetyltransferase" evidence="3">
    <location>
        <begin position="1"/>
        <end position="150"/>
    </location>
</feature>
<dbReference type="InterPro" id="IPR016181">
    <property type="entry name" value="Acyl_CoA_acyltransferase"/>
</dbReference>
<evidence type="ECO:0000259" key="3">
    <source>
        <dbReference type="PROSITE" id="PS51186"/>
    </source>
</evidence>
<dbReference type="Pfam" id="PF00583">
    <property type="entry name" value="Acetyltransf_1"/>
    <property type="match status" value="1"/>
</dbReference>
<organism evidence="4 5">
    <name type="scientific">Tsuneonella aeria</name>
    <dbReference type="NCBI Taxonomy" id="1837929"/>
    <lineage>
        <taxon>Bacteria</taxon>
        <taxon>Pseudomonadati</taxon>
        <taxon>Pseudomonadota</taxon>
        <taxon>Alphaproteobacteria</taxon>
        <taxon>Sphingomonadales</taxon>
        <taxon>Erythrobacteraceae</taxon>
        <taxon>Tsuneonella</taxon>
    </lineage>
</organism>
<keyword evidence="2" id="KW-0012">Acyltransferase</keyword>
<dbReference type="Proteomes" id="UP000439522">
    <property type="component" value="Unassembled WGS sequence"/>
</dbReference>
<dbReference type="GO" id="GO:0016747">
    <property type="term" value="F:acyltransferase activity, transferring groups other than amino-acyl groups"/>
    <property type="evidence" value="ECO:0007669"/>
    <property type="project" value="InterPro"/>
</dbReference>
<dbReference type="PANTHER" id="PTHR43420">
    <property type="entry name" value="ACETYLTRANSFERASE"/>
    <property type="match status" value="1"/>
</dbReference>
<comment type="caution">
    <text evidence="4">The sequence shown here is derived from an EMBL/GenBank/DDBJ whole genome shotgun (WGS) entry which is preliminary data.</text>
</comment>
<keyword evidence="1 4" id="KW-0808">Transferase</keyword>
<dbReference type="SUPFAM" id="SSF55729">
    <property type="entry name" value="Acyl-CoA N-acyltransferases (Nat)"/>
    <property type="match status" value="1"/>
</dbReference>
<evidence type="ECO:0000313" key="5">
    <source>
        <dbReference type="Proteomes" id="UP000439522"/>
    </source>
</evidence>
<evidence type="ECO:0000256" key="2">
    <source>
        <dbReference type="ARBA" id="ARBA00023315"/>
    </source>
</evidence>
<dbReference type="PROSITE" id="PS51186">
    <property type="entry name" value="GNAT"/>
    <property type="match status" value="1"/>
</dbReference>
<protein>
    <submittedName>
        <fullName evidence="4">GNAT family N-acetyltransferase</fullName>
    </submittedName>
</protein>
<dbReference type="OrthoDB" id="9804026at2"/>
<dbReference type="InterPro" id="IPR000182">
    <property type="entry name" value="GNAT_dom"/>
</dbReference>
<dbReference type="InterPro" id="IPR050680">
    <property type="entry name" value="YpeA/RimI_acetyltransf"/>
</dbReference>
<proteinExistence type="predicted"/>
<evidence type="ECO:0000313" key="4">
    <source>
        <dbReference type="EMBL" id="MXO73657.1"/>
    </source>
</evidence>
<dbReference type="EMBL" id="WTZA01000001">
    <property type="protein sequence ID" value="MXO73657.1"/>
    <property type="molecule type" value="Genomic_DNA"/>
</dbReference>
<dbReference type="Gene3D" id="3.40.630.30">
    <property type="match status" value="1"/>
</dbReference>
<evidence type="ECO:0000256" key="1">
    <source>
        <dbReference type="ARBA" id="ARBA00022679"/>
    </source>
</evidence>
<sequence>MMDDIDRIMEVMDAAFDPRWGEAWTHRQVSDSLAFPHTHYRLIGPDGEPATGRAAGFTLVRAMADEEELLLVAVAPAHRGAGLGRRLLGRVLADARGREASRVFLEMRANNPAERFYRLSGFEPIGRRPAYYHTPGGETIDAITFACDLKQALPAATGISR</sequence>
<keyword evidence="5" id="KW-1185">Reference proteome</keyword>
<name>A0A6I4TAG0_9SPHN</name>
<gene>
    <name evidence="4" type="ORF">GRI40_00260</name>
</gene>